<reference evidence="3 4" key="1">
    <citation type="submission" date="2015-04" db="EMBL/GenBank/DDBJ databases">
        <title>Complete genome sequence of Schizopora paradoxa KUC8140, a cosmopolitan wood degrader in East Asia.</title>
        <authorList>
            <consortium name="DOE Joint Genome Institute"/>
            <person name="Min B."/>
            <person name="Park H."/>
            <person name="Jang Y."/>
            <person name="Kim J.-J."/>
            <person name="Kim K.H."/>
            <person name="Pangilinan J."/>
            <person name="Lipzen A."/>
            <person name="Riley R."/>
            <person name="Grigoriev I.V."/>
            <person name="Spatafora J.W."/>
            <person name="Choi I.-G."/>
        </authorList>
    </citation>
    <scope>NUCLEOTIDE SEQUENCE [LARGE SCALE GENOMIC DNA]</scope>
    <source>
        <strain evidence="3 4">KUC8140</strain>
    </source>
</reference>
<keyword evidence="4" id="KW-1185">Reference proteome</keyword>
<feature type="region of interest" description="Disordered" evidence="1">
    <location>
        <begin position="1"/>
        <end position="33"/>
    </location>
</feature>
<sequence>MASGVDVRNLVRKDDESSRGKYSPVTGASSGLKHRSLPSQRLVQLLPLAALLVGGAILMVVHHVFYSHLNEMSINETAAELPSFLRNQRNVNFIGTAIAHGARILLSAAIGVTFTQLFWQTLRSRSHSIAQIDALVSCGQSPFHPSAFRAATASFALFLISLIASTTALIVVLSPGSLTISTNFQRTKPCTVPTVPPEVMTPNFDFQDDSFGIALAQQAVMASIPTSNSYLPPFRNGSASTCGEDTSACTYDLSFVGPALDCVDVTDQTNFTFFLNPDDAPAAQPFTIWNSTFNDGPAVGITILSRDLLKDLLQATNCTAYNATYDVVVSLVDGSASVEVHGINRGSVLLQDSSFLSFYGQSAVGLLKGIGFAGPNAPLYGGIYSGSFFETTPNGSQTFSDTVPHFSISLVQNVSISLLSGNVYYGISNDTATNLRSTDTTCSSSVNVYIYNSTRLLATYGVILGVATLIVAYGCSLILRNDMEQKVVFSEVMKIALNEDMFFIGGDIHEKAQTRVHLIRTNPAMRKLIPTAPVDDINDSRTSLELSKELGQRRSFAIGSFRSHSNFLRSFKDGDSRSGVSGLHGTESRVLSLPGRKRT</sequence>
<dbReference type="OrthoDB" id="5322539at2759"/>
<keyword evidence="2" id="KW-0472">Membrane</keyword>
<feature type="transmembrane region" description="Helical" evidence="2">
    <location>
        <begin position="93"/>
        <end position="119"/>
    </location>
</feature>
<organism evidence="3 4">
    <name type="scientific">Schizopora paradoxa</name>
    <dbReference type="NCBI Taxonomy" id="27342"/>
    <lineage>
        <taxon>Eukaryota</taxon>
        <taxon>Fungi</taxon>
        <taxon>Dikarya</taxon>
        <taxon>Basidiomycota</taxon>
        <taxon>Agaricomycotina</taxon>
        <taxon>Agaricomycetes</taxon>
        <taxon>Hymenochaetales</taxon>
        <taxon>Schizoporaceae</taxon>
        <taxon>Schizopora</taxon>
    </lineage>
</organism>
<evidence type="ECO:0000256" key="1">
    <source>
        <dbReference type="SAM" id="MobiDB-lite"/>
    </source>
</evidence>
<dbReference type="InParanoid" id="A0A0H2RRA3"/>
<feature type="transmembrane region" description="Helical" evidence="2">
    <location>
        <begin position="150"/>
        <end position="173"/>
    </location>
</feature>
<feature type="region of interest" description="Disordered" evidence="1">
    <location>
        <begin position="575"/>
        <end position="599"/>
    </location>
</feature>
<dbReference type="STRING" id="27342.A0A0H2RRA3"/>
<feature type="transmembrane region" description="Helical" evidence="2">
    <location>
        <begin position="42"/>
        <end position="65"/>
    </location>
</feature>
<dbReference type="EMBL" id="KQ086143">
    <property type="protein sequence ID" value="KLO07371.1"/>
    <property type="molecule type" value="Genomic_DNA"/>
</dbReference>
<evidence type="ECO:0000313" key="3">
    <source>
        <dbReference type="EMBL" id="KLO07371.1"/>
    </source>
</evidence>
<keyword evidence="2" id="KW-0812">Transmembrane</keyword>
<dbReference type="Proteomes" id="UP000053477">
    <property type="component" value="Unassembled WGS sequence"/>
</dbReference>
<protein>
    <submittedName>
        <fullName evidence="3">Uncharacterized protein</fullName>
    </submittedName>
</protein>
<proteinExistence type="predicted"/>
<keyword evidence="2" id="KW-1133">Transmembrane helix</keyword>
<name>A0A0H2RRA3_9AGAM</name>
<dbReference type="AlphaFoldDB" id="A0A0H2RRA3"/>
<evidence type="ECO:0000313" key="4">
    <source>
        <dbReference type="Proteomes" id="UP000053477"/>
    </source>
</evidence>
<feature type="transmembrane region" description="Helical" evidence="2">
    <location>
        <begin position="457"/>
        <end position="479"/>
    </location>
</feature>
<feature type="compositionally biased region" description="Basic and acidic residues" evidence="1">
    <location>
        <begin position="9"/>
        <end position="19"/>
    </location>
</feature>
<accession>A0A0H2RRA3</accession>
<evidence type="ECO:0000256" key="2">
    <source>
        <dbReference type="SAM" id="Phobius"/>
    </source>
</evidence>
<gene>
    <name evidence="3" type="ORF">SCHPADRAFT_652102</name>
</gene>